<gene>
    <name evidence="1" type="ORF">CBF35_02370</name>
</gene>
<organism evidence="1 2">
    <name type="scientific">Vagococcus salmoninarum</name>
    <dbReference type="NCBI Taxonomy" id="2739"/>
    <lineage>
        <taxon>Bacteria</taxon>
        <taxon>Bacillati</taxon>
        <taxon>Bacillota</taxon>
        <taxon>Bacilli</taxon>
        <taxon>Lactobacillales</taxon>
        <taxon>Enterococcaceae</taxon>
        <taxon>Vagococcus</taxon>
    </lineage>
</organism>
<dbReference type="EMBL" id="NGJU01000002">
    <property type="protein sequence ID" value="RST97532.1"/>
    <property type="molecule type" value="Genomic_DNA"/>
</dbReference>
<dbReference type="Proteomes" id="UP000287239">
    <property type="component" value="Unassembled WGS sequence"/>
</dbReference>
<name>A0A429ZV66_9ENTE</name>
<keyword evidence="2" id="KW-1185">Reference proteome</keyword>
<evidence type="ECO:0000313" key="1">
    <source>
        <dbReference type="EMBL" id="RST97532.1"/>
    </source>
</evidence>
<protein>
    <submittedName>
        <fullName evidence="1">Uncharacterized protein</fullName>
    </submittedName>
</protein>
<reference evidence="1 2" key="1">
    <citation type="submission" date="2017-05" db="EMBL/GenBank/DDBJ databases">
        <title>Vagococcus spp. assemblies.</title>
        <authorList>
            <person name="Gulvik C.A."/>
        </authorList>
    </citation>
    <scope>NUCLEOTIDE SEQUENCE [LARGE SCALE GENOMIC DNA]</scope>
    <source>
        <strain evidence="1 2">NCFB 2777</strain>
    </source>
</reference>
<evidence type="ECO:0000313" key="2">
    <source>
        <dbReference type="Proteomes" id="UP000287239"/>
    </source>
</evidence>
<dbReference type="AlphaFoldDB" id="A0A429ZV66"/>
<proteinExistence type="predicted"/>
<comment type="caution">
    <text evidence="1">The sequence shown here is derived from an EMBL/GenBank/DDBJ whole genome shotgun (WGS) entry which is preliminary data.</text>
</comment>
<accession>A0A429ZV66</accession>
<sequence length="65" mass="7848">MKMKKMSYFLKNTEFYLEILLVYSINNFFLEGFSKAYSQIIEKKTVKRDLTVVIVNQHKYDSSRK</sequence>